<proteinExistence type="predicted"/>
<gene>
    <name evidence="2" type="ORF">B0F90DRAFT_1023006</name>
</gene>
<reference evidence="2" key="1">
    <citation type="journal article" date="2022" name="New Phytol.">
        <title>Evolutionary transition to the ectomycorrhizal habit in the genomes of a hyperdiverse lineage of mushroom-forming fungi.</title>
        <authorList>
            <person name="Looney B."/>
            <person name="Miyauchi S."/>
            <person name="Morin E."/>
            <person name="Drula E."/>
            <person name="Courty P.E."/>
            <person name="Kohler A."/>
            <person name="Kuo A."/>
            <person name="LaButti K."/>
            <person name="Pangilinan J."/>
            <person name="Lipzen A."/>
            <person name="Riley R."/>
            <person name="Andreopoulos W."/>
            <person name="He G."/>
            <person name="Johnson J."/>
            <person name="Nolan M."/>
            <person name="Tritt A."/>
            <person name="Barry K.W."/>
            <person name="Grigoriev I.V."/>
            <person name="Nagy L.G."/>
            <person name="Hibbett D."/>
            <person name="Henrissat B."/>
            <person name="Matheny P.B."/>
            <person name="Labbe J."/>
            <person name="Martin F.M."/>
        </authorList>
    </citation>
    <scope>NUCLEOTIDE SEQUENCE</scope>
    <source>
        <strain evidence="2">BPL690</strain>
    </source>
</reference>
<keyword evidence="1" id="KW-0812">Transmembrane</keyword>
<dbReference type="Proteomes" id="UP001203297">
    <property type="component" value="Unassembled WGS sequence"/>
</dbReference>
<evidence type="ECO:0000256" key="1">
    <source>
        <dbReference type="SAM" id="Phobius"/>
    </source>
</evidence>
<protein>
    <submittedName>
        <fullName evidence="2">Uncharacterized protein</fullName>
    </submittedName>
</protein>
<keyword evidence="1" id="KW-1133">Transmembrane helix</keyword>
<keyword evidence="3" id="KW-1185">Reference proteome</keyword>
<name>A0AAD4M091_9AGAM</name>
<feature type="transmembrane region" description="Helical" evidence="1">
    <location>
        <begin position="100"/>
        <end position="122"/>
    </location>
</feature>
<evidence type="ECO:0000313" key="2">
    <source>
        <dbReference type="EMBL" id="KAI0296551.1"/>
    </source>
</evidence>
<feature type="transmembrane region" description="Helical" evidence="1">
    <location>
        <begin position="134"/>
        <end position="155"/>
    </location>
</feature>
<comment type="caution">
    <text evidence="2">The sequence shown here is derived from an EMBL/GenBank/DDBJ whole genome shotgun (WGS) entry which is preliminary data.</text>
</comment>
<evidence type="ECO:0000313" key="3">
    <source>
        <dbReference type="Proteomes" id="UP001203297"/>
    </source>
</evidence>
<feature type="transmembrane region" description="Helical" evidence="1">
    <location>
        <begin position="47"/>
        <end position="66"/>
    </location>
</feature>
<keyword evidence="1" id="KW-0472">Membrane</keyword>
<organism evidence="2 3">
    <name type="scientific">Multifurca ochricompacta</name>
    <dbReference type="NCBI Taxonomy" id="376703"/>
    <lineage>
        <taxon>Eukaryota</taxon>
        <taxon>Fungi</taxon>
        <taxon>Dikarya</taxon>
        <taxon>Basidiomycota</taxon>
        <taxon>Agaricomycotina</taxon>
        <taxon>Agaricomycetes</taxon>
        <taxon>Russulales</taxon>
        <taxon>Russulaceae</taxon>
        <taxon>Multifurca</taxon>
    </lineage>
</organism>
<dbReference type="EMBL" id="WTXG01000047">
    <property type="protein sequence ID" value="KAI0296551.1"/>
    <property type="molecule type" value="Genomic_DNA"/>
</dbReference>
<dbReference type="AlphaFoldDB" id="A0AAD4M091"/>
<accession>A0AAD4M091</accession>
<sequence length="170" mass="19144">MQIFSTVVFTIWLLYVWIEDSHFGSQPDCNHLVKYVILFFNVPANSIWLRIFFIISLVFAAFSLLFKFSAIVSVHMENFLDSTPIGEQKNSPTKVASVRAYSLSLSLVSAVYGVATLELIIQRNKGNIQSGEDAWGFGQIVSLILILECLIDVAVTVRTRYMKRNTPSSV</sequence>